<dbReference type="GO" id="GO:0005634">
    <property type="term" value="C:nucleus"/>
    <property type="evidence" value="ECO:0000318"/>
    <property type="project" value="GO_Central"/>
</dbReference>
<dbReference type="OMA" id="AHGMEYW"/>
<dbReference type="CDD" id="cd14819">
    <property type="entry name" value="Translin"/>
    <property type="match status" value="1"/>
</dbReference>
<dbReference type="GO" id="GO:0003697">
    <property type="term" value="F:single-stranded DNA binding"/>
    <property type="evidence" value="ECO:0007669"/>
    <property type="project" value="InterPro"/>
</dbReference>
<dbReference type="GO" id="GO:0003723">
    <property type="term" value="F:RNA binding"/>
    <property type="evidence" value="ECO:0000318"/>
    <property type="project" value="GO_Central"/>
</dbReference>
<accession>D8SBW4</accession>
<keyword evidence="6" id="KW-0238">DNA-binding</keyword>
<evidence type="ECO:0000256" key="7">
    <source>
        <dbReference type="ARBA" id="ARBA00023242"/>
    </source>
</evidence>
<dbReference type="GO" id="GO:0005737">
    <property type="term" value="C:cytoplasm"/>
    <property type="evidence" value="ECO:0000318"/>
    <property type="project" value="GO_Central"/>
</dbReference>
<dbReference type="FunFam" id="1.20.58.190:FF:000001">
    <property type="entry name" value="Translin"/>
    <property type="match status" value="1"/>
</dbReference>
<dbReference type="eggNOG" id="KOG3067">
    <property type="taxonomic scope" value="Eukaryota"/>
</dbReference>
<dbReference type="Gene3D" id="1.20.58.190">
    <property type="entry name" value="Translin, domain 1"/>
    <property type="match status" value="1"/>
</dbReference>
<dbReference type="SUPFAM" id="SSF74784">
    <property type="entry name" value="Translin"/>
    <property type="match status" value="1"/>
</dbReference>
<sequence>MEQFESFRAEMDASNAVREQLRSAVSELDNATRLMNAALLPIHHSSSGDSIKKAKSYLPEIRKAYMELTAIIKARPEEYYKYHDYWRNQTQVVVSLLAFSHWLETGDLLSHADAQELLELKKEDFFLDLDDYLVGLCNMSSELPRYVVNQVVAGAYDCPERVSLFLSDLYSAFRLLNLRNDHLRKRFDGTK</sequence>
<dbReference type="OrthoDB" id="829at2759"/>
<evidence type="ECO:0000256" key="3">
    <source>
        <dbReference type="ARBA" id="ARBA00005902"/>
    </source>
</evidence>
<dbReference type="AlphaFoldDB" id="D8SBW4"/>
<dbReference type="FunCoup" id="D8SBW4">
    <property type="interactions" value="4273"/>
</dbReference>
<keyword evidence="9" id="KW-1185">Reference proteome</keyword>
<name>D8SBW4_SELML</name>
<comment type="similarity">
    <text evidence="3">Belongs to the translin family.</text>
</comment>
<keyword evidence="5" id="KW-0694">RNA-binding</keyword>
<evidence type="ECO:0000256" key="6">
    <source>
        <dbReference type="ARBA" id="ARBA00023125"/>
    </source>
</evidence>
<dbReference type="InParanoid" id="D8SBW4"/>
<dbReference type="STRING" id="88036.D8SBW4"/>
<evidence type="ECO:0000256" key="5">
    <source>
        <dbReference type="ARBA" id="ARBA00022884"/>
    </source>
</evidence>
<proteinExistence type="inferred from homology"/>
<dbReference type="Pfam" id="PF01997">
    <property type="entry name" value="Translin"/>
    <property type="match status" value="1"/>
</dbReference>
<dbReference type="EMBL" id="GL377611">
    <property type="protein sequence ID" value="EFJ18079.1"/>
    <property type="molecule type" value="Genomic_DNA"/>
</dbReference>
<organism evidence="9">
    <name type="scientific">Selaginella moellendorffii</name>
    <name type="common">Spikemoss</name>
    <dbReference type="NCBI Taxonomy" id="88036"/>
    <lineage>
        <taxon>Eukaryota</taxon>
        <taxon>Viridiplantae</taxon>
        <taxon>Streptophyta</taxon>
        <taxon>Embryophyta</taxon>
        <taxon>Tracheophyta</taxon>
        <taxon>Lycopodiopsida</taxon>
        <taxon>Selaginellales</taxon>
        <taxon>Selaginellaceae</taxon>
        <taxon>Selaginella</taxon>
    </lineage>
</organism>
<evidence type="ECO:0000313" key="8">
    <source>
        <dbReference type="EMBL" id="EFJ18079.1"/>
    </source>
</evidence>
<dbReference type="InterPro" id="IPR036081">
    <property type="entry name" value="Translin_sf"/>
</dbReference>
<dbReference type="GO" id="GO:0003729">
    <property type="term" value="F:mRNA binding"/>
    <property type="evidence" value="ECO:0007669"/>
    <property type="project" value="EnsemblPlants"/>
</dbReference>
<dbReference type="Proteomes" id="UP000001514">
    <property type="component" value="Unassembled WGS sequence"/>
</dbReference>
<evidence type="ECO:0000256" key="2">
    <source>
        <dbReference type="ARBA" id="ARBA00004496"/>
    </source>
</evidence>
<comment type="subcellular location">
    <subcellularLocation>
        <location evidence="2">Cytoplasm</location>
    </subcellularLocation>
    <subcellularLocation>
        <location evidence="1">Nucleus</location>
    </subcellularLocation>
</comment>
<keyword evidence="4" id="KW-0963">Cytoplasm</keyword>
<evidence type="ECO:0008006" key="10">
    <source>
        <dbReference type="Google" id="ProtNLM"/>
    </source>
</evidence>
<reference evidence="8 9" key="1">
    <citation type="journal article" date="2011" name="Science">
        <title>The Selaginella genome identifies genetic changes associated with the evolution of vascular plants.</title>
        <authorList>
            <person name="Banks J.A."/>
            <person name="Nishiyama T."/>
            <person name="Hasebe M."/>
            <person name="Bowman J.L."/>
            <person name="Gribskov M."/>
            <person name="dePamphilis C."/>
            <person name="Albert V.A."/>
            <person name="Aono N."/>
            <person name="Aoyama T."/>
            <person name="Ambrose B.A."/>
            <person name="Ashton N.W."/>
            <person name="Axtell M.J."/>
            <person name="Barker E."/>
            <person name="Barker M.S."/>
            <person name="Bennetzen J.L."/>
            <person name="Bonawitz N.D."/>
            <person name="Chapple C."/>
            <person name="Cheng C."/>
            <person name="Correa L.G."/>
            <person name="Dacre M."/>
            <person name="DeBarry J."/>
            <person name="Dreyer I."/>
            <person name="Elias M."/>
            <person name="Engstrom E.M."/>
            <person name="Estelle M."/>
            <person name="Feng L."/>
            <person name="Finet C."/>
            <person name="Floyd S.K."/>
            <person name="Frommer W.B."/>
            <person name="Fujita T."/>
            <person name="Gramzow L."/>
            <person name="Gutensohn M."/>
            <person name="Harholt J."/>
            <person name="Hattori M."/>
            <person name="Heyl A."/>
            <person name="Hirai T."/>
            <person name="Hiwatashi Y."/>
            <person name="Ishikawa M."/>
            <person name="Iwata M."/>
            <person name="Karol K.G."/>
            <person name="Koehler B."/>
            <person name="Kolukisaoglu U."/>
            <person name="Kubo M."/>
            <person name="Kurata T."/>
            <person name="Lalonde S."/>
            <person name="Li K."/>
            <person name="Li Y."/>
            <person name="Litt A."/>
            <person name="Lyons E."/>
            <person name="Manning G."/>
            <person name="Maruyama T."/>
            <person name="Michael T.P."/>
            <person name="Mikami K."/>
            <person name="Miyazaki S."/>
            <person name="Morinaga S."/>
            <person name="Murata T."/>
            <person name="Mueller-Roeber B."/>
            <person name="Nelson D.R."/>
            <person name="Obara M."/>
            <person name="Oguri Y."/>
            <person name="Olmstead R.G."/>
            <person name="Onodera N."/>
            <person name="Petersen B.L."/>
            <person name="Pils B."/>
            <person name="Prigge M."/>
            <person name="Rensing S.A."/>
            <person name="Riano-Pachon D.M."/>
            <person name="Roberts A.W."/>
            <person name="Sato Y."/>
            <person name="Scheller H.V."/>
            <person name="Schulz B."/>
            <person name="Schulz C."/>
            <person name="Shakirov E.V."/>
            <person name="Shibagaki N."/>
            <person name="Shinohara N."/>
            <person name="Shippen D.E."/>
            <person name="Soerensen I."/>
            <person name="Sotooka R."/>
            <person name="Sugimoto N."/>
            <person name="Sugita M."/>
            <person name="Sumikawa N."/>
            <person name="Tanurdzic M."/>
            <person name="Theissen G."/>
            <person name="Ulvskov P."/>
            <person name="Wakazuki S."/>
            <person name="Weng J.K."/>
            <person name="Willats W.W."/>
            <person name="Wipf D."/>
            <person name="Wolf P.G."/>
            <person name="Yang L."/>
            <person name="Zimmer A.D."/>
            <person name="Zhu Q."/>
            <person name="Mitros T."/>
            <person name="Hellsten U."/>
            <person name="Loque D."/>
            <person name="Otillar R."/>
            <person name="Salamov A."/>
            <person name="Schmutz J."/>
            <person name="Shapiro H."/>
            <person name="Lindquist E."/>
            <person name="Lucas S."/>
            <person name="Rokhsar D."/>
            <person name="Grigoriev I.V."/>
        </authorList>
    </citation>
    <scope>NUCLEOTIDE SEQUENCE [LARGE SCALE GENOMIC DNA]</scope>
</reference>
<evidence type="ECO:0000313" key="9">
    <source>
        <dbReference type="Proteomes" id="UP000001514"/>
    </source>
</evidence>
<dbReference type="GO" id="GO:0016070">
    <property type="term" value="P:RNA metabolic process"/>
    <property type="evidence" value="ECO:0007669"/>
    <property type="project" value="InterPro"/>
</dbReference>
<dbReference type="PANTHER" id="PTHR10741">
    <property type="entry name" value="TRANSLIN AND TRANSLIN ASSOCIATED PROTEIN X"/>
    <property type="match status" value="1"/>
</dbReference>
<dbReference type="HOGENOM" id="CLU_079179_0_0_1"/>
<dbReference type="Gramene" id="EFJ18079">
    <property type="protein sequence ID" value="EFJ18079"/>
    <property type="gene ID" value="SELMODRAFT_420404"/>
</dbReference>
<dbReference type="InterPro" id="IPR033956">
    <property type="entry name" value="Translin"/>
</dbReference>
<protein>
    <recommendedName>
        <fullName evidence="10">Translin</fullName>
    </recommendedName>
</protein>
<dbReference type="InterPro" id="IPR002848">
    <property type="entry name" value="Translin_fam"/>
</dbReference>
<dbReference type="GO" id="GO:0043565">
    <property type="term" value="F:sequence-specific DNA binding"/>
    <property type="evidence" value="ECO:0007669"/>
    <property type="project" value="InterPro"/>
</dbReference>
<dbReference type="KEGG" id="smo:SELMODRAFT_420404"/>
<keyword evidence="7" id="KW-0539">Nucleus</keyword>
<gene>
    <name evidence="8" type="ORF">SELMODRAFT_420404</name>
</gene>
<dbReference type="InterPro" id="IPR016068">
    <property type="entry name" value="Translin_N"/>
</dbReference>
<dbReference type="Gene3D" id="1.20.5.420">
    <property type="entry name" value="Immunoglobulin FC, subunit C"/>
    <property type="match status" value="1"/>
</dbReference>
<evidence type="ECO:0000256" key="1">
    <source>
        <dbReference type="ARBA" id="ARBA00004123"/>
    </source>
</evidence>
<evidence type="ECO:0000256" key="4">
    <source>
        <dbReference type="ARBA" id="ARBA00022490"/>
    </source>
</evidence>